<gene>
    <name evidence="1" type="ORF">TRUGW13939_08790</name>
</gene>
<dbReference type="OrthoDB" id="3921745at2759"/>
<dbReference type="EMBL" id="CP055902">
    <property type="protein sequence ID" value="QKX61638.1"/>
    <property type="molecule type" value="Genomic_DNA"/>
</dbReference>
<organism evidence="1 2">
    <name type="scientific">Talaromyces rugulosus</name>
    <name type="common">Penicillium rugulosum</name>
    <dbReference type="NCBI Taxonomy" id="121627"/>
    <lineage>
        <taxon>Eukaryota</taxon>
        <taxon>Fungi</taxon>
        <taxon>Dikarya</taxon>
        <taxon>Ascomycota</taxon>
        <taxon>Pezizomycotina</taxon>
        <taxon>Eurotiomycetes</taxon>
        <taxon>Eurotiomycetidae</taxon>
        <taxon>Eurotiales</taxon>
        <taxon>Trichocomaceae</taxon>
        <taxon>Talaromyces</taxon>
        <taxon>Talaromyces sect. Islandici</taxon>
    </lineage>
</organism>
<evidence type="ECO:0000313" key="1">
    <source>
        <dbReference type="EMBL" id="QKX61638.1"/>
    </source>
</evidence>
<proteinExistence type="predicted"/>
<dbReference type="KEGG" id="trg:TRUGW13939_08790"/>
<reference evidence="2" key="1">
    <citation type="submission" date="2020-06" db="EMBL/GenBank/DDBJ databases">
        <title>A chromosome-scale genome assembly of Talaromyces rugulosus W13939.</title>
        <authorList>
            <person name="Wang B."/>
            <person name="Guo L."/>
            <person name="Ye K."/>
            <person name="Wang L."/>
        </authorList>
    </citation>
    <scope>NUCLEOTIDE SEQUENCE [LARGE SCALE GENOMIC DNA]</scope>
    <source>
        <strain evidence="2">W13939</strain>
    </source>
</reference>
<protein>
    <submittedName>
        <fullName evidence="1">Uncharacterized protein</fullName>
    </submittedName>
</protein>
<dbReference type="Proteomes" id="UP000509510">
    <property type="component" value="Chromosome V"/>
</dbReference>
<dbReference type="GeneID" id="55996278"/>
<dbReference type="AlphaFoldDB" id="A0A7H8R6Q9"/>
<name>A0A7H8R6Q9_TALRU</name>
<accession>A0A7H8R6Q9</accession>
<keyword evidence="2" id="KW-1185">Reference proteome</keyword>
<evidence type="ECO:0000313" key="2">
    <source>
        <dbReference type="Proteomes" id="UP000509510"/>
    </source>
</evidence>
<sequence length="183" mass="21209">MSTAETPMSISALLNPAPKTQPDVLPANIYTAVIYTPPYLDKGSMDCHYNNIDSAPSKSIARRGRRRPHRPEYSEEEMYFIWYHRVDLGMTWNECVCVFNGQFPSSKGRPVQGLQGVFYRFIKSKGCPTVRQQHNNVVRRDRDGLPLPHIGVIEWCGISYPWMRLEHRYNCITDWRLTGFELV</sequence>
<dbReference type="RefSeq" id="XP_035347812.1">
    <property type="nucleotide sequence ID" value="XM_035491919.1"/>
</dbReference>